<dbReference type="EMBL" id="AZEF01000001">
    <property type="protein sequence ID" value="KRL03631.1"/>
    <property type="molecule type" value="Genomic_DNA"/>
</dbReference>
<evidence type="ECO:0000313" key="2">
    <source>
        <dbReference type="EMBL" id="KRL03631.1"/>
    </source>
</evidence>
<proteinExistence type="predicted"/>
<dbReference type="AlphaFoldDB" id="A0A0R1M680"/>
<comment type="caution">
    <text evidence="2">The sequence shown here is derived from an EMBL/GenBank/DDBJ whole genome shotgun (WGS) entry which is preliminary data.</text>
</comment>
<name>A0A0R1M680_9LACO</name>
<dbReference type="PATRIC" id="fig|1423731.3.peg.1022"/>
<feature type="domain" description="Replication initiation protein-like C-terminal" evidence="1">
    <location>
        <begin position="121"/>
        <end position="318"/>
    </location>
</feature>
<organism evidence="2 3">
    <name type="scientific">Liquorilactobacillus capillatus DSM 19910</name>
    <dbReference type="NCBI Taxonomy" id="1423731"/>
    <lineage>
        <taxon>Bacteria</taxon>
        <taxon>Bacillati</taxon>
        <taxon>Bacillota</taxon>
        <taxon>Bacilli</taxon>
        <taxon>Lactobacillales</taxon>
        <taxon>Lactobacillaceae</taxon>
        <taxon>Liquorilactobacillus</taxon>
    </lineage>
</organism>
<dbReference type="OrthoDB" id="2067664at2"/>
<accession>A0A0R1M680</accession>
<dbReference type="Proteomes" id="UP000051621">
    <property type="component" value="Unassembled WGS sequence"/>
</dbReference>
<dbReference type="RefSeq" id="WP_057741627.1">
    <property type="nucleotide sequence ID" value="NZ_AZEF01000001.1"/>
</dbReference>
<reference evidence="2 3" key="1">
    <citation type="journal article" date="2015" name="Genome Announc.">
        <title>Expanding the biotechnology potential of lactobacilli through comparative genomics of 213 strains and associated genera.</title>
        <authorList>
            <person name="Sun Z."/>
            <person name="Harris H.M."/>
            <person name="McCann A."/>
            <person name="Guo C."/>
            <person name="Argimon S."/>
            <person name="Zhang W."/>
            <person name="Yang X."/>
            <person name="Jeffery I.B."/>
            <person name="Cooney J.C."/>
            <person name="Kagawa T.F."/>
            <person name="Liu W."/>
            <person name="Song Y."/>
            <person name="Salvetti E."/>
            <person name="Wrobel A."/>
            <person name="Rasinkangas P."/>
            <person name="Parkhill J."/>
            <person name="Rea M.C."/>
            <person name="O'Sullivan O."/>
            <person name="Ritari J."/>
            <person name="Douillard F.P."/>
            <person name="Paul Ross R."/>
            <person name="Yang R."/>
            <person name="Briner A.E."/>
            <person name="Felis G.E."/>
            <person name="de Vos W.M."/>
            <person name="Barrangou R."/>
            <person name="Klaenhammer T.R."/>
            <person name="Caufield P.W."/>
            <person name="Cui Y."/>
            <person name="Zhang H."/>
            <person name="O'Toole P.W."/>
        </authorList>
    </citation>
    <scope>NUCLEOTIDE SEQUENCE [LARGE SCALE GENOMIC DNA]</scope>
    <source>
        <strain evidence="2 3">DSM 19910</strain>
    </source>
</reference>
<dbReference type="Pfam" id="PF02486">
    <property type="entry name" value="Rep_trans"/>
    <property type="match status" value="1"/>
</dbReference>
<keyword evidence="3" id="KW-1185">Reference proteome</keyword>
<dbReference type="STRING" id="1423731.FC81_GL000993"/>
<gene>
    <name evidence="2" type="ORF">FC81_GL000993</name>
</gene>
<evidence type="ECO:0000259" key="1">
    <source>
        <dbReference type="Pfam" id="PF02486"/>
    </source>
</evidence>
<dbReference type="InterPro" id="IPR003491">
    <property type="entry name" value="REP-like_C"/>
</dbReference>
<sequence>MSKTDKQTRTIHDWLTVVFDIGATDFSADVSAYEKAYQLICSVFGIDWFEYDVITLKRGIYEYPHAIGIFQGTVIIAWLDDGSSVMVQCSGRGLRNIDAEYAGGLTAFIGCLRAYEGDWHVTRWDIARDLFECGSRYSPAHVAKERAKGNLVSRIAYFQPTTSTKVQRPNALRGRDRELLIGSTTYLGRNPFQLRVYNKLNERFVKTGIDFQYSSWYRWELQINGNKADYYFQEWINTGRRIMDAWKLIMKANFRFVVNHDVDVDMHRHANRLATARWWSDLVNIDDHWDHAPALERMQTPAKTQKFYNKVVSKHAAMRLNYLVRGYLKNGVGIDDAKRLARVVFSQELERSVDDNQTWVLANENLYKWSE</sequence>
<evidence type="ECO:0000313" key="3">
    <source>
        <dbReference type="Proteomes" id="UP000051621"/>
    </source>
</evidence>
<protein>
    <recommendedName>
        <fullName evidence="1">Replication initiation protein-like C-terminal domain-containing protein</fullName>
    </recommendedName>
</protein>